<dbReference type="EMBL" id="JJPA01000134">
    <property type="protein sequence ID" value="KKG32250.1"/>
    <property type="molecule type" value="Genomic_DNA"/>
</dbReference>
<dbReference type="EMBL" id="JJQQ01000012">
    <property type="protein sequence ID" value="KKH69934.1"/>
    <property type="molecule type" value="Genomic_DNA"/>
</dbReference>
<evidence type="ECO:0000259" key="2">
    <source>
        <dbReference type="Pfam" id="PF05239"/>
    </source>
</evidence>
<proteinExistence type="predicted"/>
<dbReference type="EMBL" id="JJPD01000036">
    <property type="protein sequence ID" value="KKG44390.1"/>
    <property type="molecule type" value="Genomic_DNA"/>
</dbReference>
<evidence type="ECO:0000313" key="10">
    <source>
        <dbReference type="EMBL" id="KKH17218.1"/>
    </source>
</evidence>
<dbReference type="InterPro" id="IPR011033">
    <property type="entry name" value="PRC_barrel-like_sf"/>
</dbReference>
<dbReference type="Proteomes" id="UP000034409">
    <property type="component" value="Unassembled WGS sequence"/>
</dbReference>
<organism evidence="9 18">
    <name type="scientific">Methanosarcina mazei</name>
    <name type="common">Methanosarcina frisia</name>
    <dbReference type="NCBI Taxonomy" id="2209"/>
    <lineage>
        <taxon>Archaea</taxon>
        <taxon>Methanobacteriati</taxon>
        <taxon>Methanobacteriota</taxon>
        <taxon>Stenosarchaea group</taxon>
        <taxon>Methanomicrobia</taxon>
        <taxon>Methanosarcinales</taxon>
        <taxon>Methanosarcinaceae</taxon>
        <taxon>Methanosarcina</taxon>
    </lineage>
</organism>
<dbReference type="PANTHER" id="PTHR36505:SF1">
    <property type="entry name" value="BLR1072 PROTEIN"/>
    <property type="match status" value="1"/>
</dbReference>
<feature type="domain" description="PRC-barrel" evidence="2">
    <location>
        <begin position="8"/>
        <end position="85"/>
    </location>
</feature>
<evidence type="ECO:0000256" key="1">
    <source>
        <dbReference type="SAM" id="MobiDB-lite"/>
    </source>
</evidence>
<evidence type="ECO:0000313" key="9">
    <source>
        <dbReference type="EMBL" id="KKG95215.1"/>
    </source>
</evidence>
<dbReference type="EMBL" id="JJQC01000146">
    <property type="protein sequence ID" value="KKH17218.1"/>
    <property type="molecule type" value="Genomic_DNA"/>
</dbReference>
<evidence type="ECO:0000313" key="18">
    <source>
        <dbReference type="Proteomes" id="UP000034468"/>
    </source>
</evidence>
<evidence type="ECO:0000313" key="13">
    <source>
        <dbReference type="Proteomes" id="UP000033933"/>
    </source>
</evidence>
<evidence type="ECO:0000313" key="12">
    <source>
        <dbReference type="EMBL" id="KKH69934.1"/>
    </source>
</evidence>
<feature type="domain" description="PRC-barrel" evidence="2">
    <location>
        <begin position="151"/>
        <end position="228"/>
    </location>
</feature>
<dbReference type="EMBL" id="JJPE01000140">
    <property type="protein sequence ID" value="KKG41170.1"/>
    <property type="molecule type" value="Genomic_DNA"/>
</dbReference>
<accession>A0A0F8LPM4</accession>
<dbReference type="Proteomes" id="UP000034667">
    <property type="component" value="Unassembled WGS sequence"/>
</dbReference>
<name>A0A0F8LPM4_METMZ</name>
<dbReference type="InterPro" id="IPR027275">
    <property type="entry name" value="PRC-brl_dom"/>
</dbReference>
<evidence type="ECO:0000313" key="4">
    <source>
        <dbReference type="EMBL" id="KKG32250.1"/>
    </source>
</evidence>
<dbReference type="Proteomes" id="UP000034468">
    <property type="component" value="Unassembled WGS sequence"/>
</dbReference>
<evidence type="ECO:0000313" key="14">
    <source>
        <dbReference type="Proteomes" id="UP000033987"/>
    </source>
</evidence>
<evidence type="ECO:0000313" key="6">
    <source>
        <dbReference type="EMBL" id="KKG44390.1"/>
    </source>
</evidence>
<dbReference type="SUPFAM" id="SSF50346">
    <property type="entry name" value="PRC-barrel domain"/>
    <property type="match status" value="2"/>
</dbReference>
<feature type="region of interest" description="Disordered" evidence="1">
    <location>
        <begin position="267"/>
        <end position="344"/>
    </location>
</feature>
<dbReference type="Proteomes" id="UP000034921">
    <property type="component" value="Unassembled WGS sequence"/>
</dbReference>
<evidence type="ECO:0000313" key="3">
    <source>
        <dbReference type="EMBL" id="KKG17358.1"/>
    </source>
</evidence>
<evidence type="ECO:0000313" key="11">
    <source>
        <dbReference type="EMBL" id="KKH31688.1"/>
    </source>
</evidence>
<dbReference type="EMBL" id="JJPS01000071">
    <property type="protein sequence ID" value="KKG91624.1"/>
    <property type="molecule type" value="Genomic_DNA"/>
</dbReference>
<dbReference type="Proteomes" id="UP000034047">
    <property type="component" value="Unassembled WGS sequence"/>
</dbReference>
<evidence type="ECO:0000313" key="19">
    <source>
        <dbReference type="Proteomes" id="UP000034577"/>
    </source>
</evidence>
<dbReference type="Gene3D" id="2.30.30.240">
    <property type="entry name" value="PRC-barrel domain"/>
    <property type="match status" value="2"/>
</dbReference>
<evidence type="ECO:0000313" key="17">
    <source>
        <dbReference type="Proteomes" id="UP000034409"/>
    </source>
</evidence>
<feature type="compositionally biased region" description="Basic and acidic residues" evidence="1">
    <location>
        <begin position="276"/>
        <end position="292"/>
    </location>
</feature>
<dbReference type="EMBL" id="JJPU01000139">
    <property type="protein sequence ID" value="KKG95215.1"/>
    <property type="molecule type" value="Genomic_DNA"/>
</dbReference>
<dbReference type="Proteomes" id="UP000033987">
    <property type="component" value="Unassembled WGS sequence"/>
</dbReference>
<dbReference type="Pfam" id="PF05239">
    <property type="entry name" value="PRC"/>
    <property type="match status" value="2"/>
</dbReference>
<evidence type="ECO:0000313" key="15">
    <source>
        <dbReference type="Proteomes" id="UP000034047"/>
    </source>
</evidence>
<evidence type="ECO:0000313" key="8">
    <source>
        <dbReference type="EMBL" id="KKG91624.1"/>
    </source>
</evidence>
<feature type="compositionally biased region" description="Basic and acidic residues" evidence="1">
    <location>
        <begin position="300"/>
        <end position="344"/>
    </location>
</feature>
<gene>
    <name evidence="3" type="ORF">DU34_14115</name>
    <name evidence="6" type="ORF">DU35_19325</name>
    <name evidence="5" type="ORF">DU41_13340</name>
    <name evidence="7" type="ORF">DU43_18180</name>
    <name evidence="4" type="ORF">DU52_14360</name>
    <name evidence="8" type="ORF">DU59_15460</name>
    <name evidence="11" type="ORF">DU60_17750</name>
    <name evidence="10" type="ORF">DU65_12055</name>
    <name evidence="9" type="ORF">DU66_16050</name>
    <name evidence="12" type="ORF">DU87_19215</name>
</gene>
<evidence type="ECO:0000313" key="5">
    <source>
        <dbReference type="EMBL" id="KKG41170.1"/>
    </source>
</evidence>
<reference evidence="13 14" key="1">
    <citation type="journal article" date="2015" name="ISME J.">
        <title>Genomic and phenotypic differentiation among Methanosarcina mazei populations from Columbia River sediment.</title>
        <authorList>
            <person name="Youngblut N.D."/>
            <person name="Wirth J.S."/>
            <person name="Henriksen J.R."/>
            <person name="Smith M."/>
            <person name="Simon H."/>
            <person name="Metcalf W.W."/>
            <person name="Whitaker R.J."/>
        </authorList>
    </citation>
    <scope>NUCLEOTIDE SEQUENCE [LARGE SCALE GENOMIC DNA]</scope>
    <source>
        <strain evidence="10 14">1.F.A.1B.4</strain>
        <strain evidence="11 21">1.F.M.0.5</strain>
        <strain evidence="12 13">1.H.M.0.1</strain>
        <strain evidence="3 15">2.F.T.2.6</strain>
        <strain evidence="4 16">3.F.A.1A.1</strain>
        <strain evidence="6 19">3.F.A.2.12</strain>
        <strain evidence="5 20">3.F.A.2.3</strain>
        <strain evidence="7">3.H.A.1A.1</strain>
        <strain evidence="8 17">3.H.A.2.8</strain>
        <strain evidence="9 18">3.H.M.1B.1</strain>
    </source>
</reference>
<evidence type="ECO:0000313" key="16">
    <source>
        <dbReference type="Proteomes" id="UP000034399"/>
    </source>
</evidence>
<dbReference type="PANTHER" id="PTHR36505">
    <property type="entry name" value="BLR1072 PROTEIN"/>
    <property type="match status" value="1"/>
</dbReference>
<dbReference type="Proteomes" id="UP000034399">
    <property type="component" value="Unassembled WGS sequence"/>
</dbReference>
<dbReference type="Proteomes" id="UP000033933">
    <property type="component" value="Unassembled WGS sequence"/>
</dbReference>
<evidence type="ECO:0000313" key="21">
    <source>
        <dbReference type="Proteomes" id="UP000034921"/>
    </source>
</evidence>
<dbReference type="EMBL" id="JJQE01000027">
    <property type="protein sequence ID" value="KKH31688.1"/>
    <property type="molecule type" value="Genomic_DNA"/>
</dbReference>
<dbReference type="PATRIC" id="fig|2209.41.peg.3070"/>
<evidence type="ECO:0000313" key="20">
    <source>
        <dbReference type="Proteomes" id="UP000034667"/>
    </source>
</evidence>
<dbReference type="AlphaFoldDB" id="A0A0F8LPM4"/>
<dbReference type="Proteomes" id="UP000034577">
    <property type="component" value="Unassembled WGS sequence"/>
</dbReference>
<dbReference type="EMBL" id="JJOU01000049">
    <property type="protein sequence ID" value="KKG17358.1"/>
    <property type="molecule type" value="Genomic_DNA"/>
</dbReference>
<protein>
    <recommendedName>
        <fullName evidence="2">PRC-barrel domain-containing protein</fullName>
    </recommendedName>
</protein>
<sequence length="344" mass="39131">MAGREGPEFLSASTIKGNKVVNTAGEDLGKIEELMIDLDEGRIGYAVLSFGGFLGLGDKLFSIPWNSLSLRVHEHSFVLDVPKETLEKAEGFDKDNWPVTTRESLSQTYNYYGHEPYWQREATERTGLPGEIGSERVSGKDVTAGRESPEFLSAGTIKGDKVINTEGEDLGKIEELMIDLDDGRVGYAVLSFGGFLGMGDKLFAIPWKALSLKVHEHAFVLNIPKDVLKDAEGFDKDRWPLTRDSLFRTYTYYGYQPYWQKRETAEVTGVTGETAESPREREPARMERRAQSESHGQLKTAEEKMAQQDKERIKRMEETETDKEKLERLERERTVAERREKKYQ</sequence>
<evidence type="ECO:0000313" key="7">
    <source>
        <dbReference type="EMBL" id="KKG73271.1"/>
    </source>
</evidence>
<dbReference type="EMBL" id="JJPM01000194">
    <property type="protein sequence ID" value="KKG73271.1"/>
    <property type="molecule type" value="Genomic_DNA"/>
</dbReference>
<comment type="caution">
    <text evidence="9">The sequence shown here is derived from an EMBL/GenBank/DDBJ whole genome shotgun (WGS) entry which is preliminary data.</text>
</comment>